<dbReference type="InterPro" id="IPR046347">
    <property type="entry name" value="bZIP_sf"/>
</dbReference>
<comment type="caution">
    <text evidence="4">The sequence shown here is derived from an EMBL/GenBank/DDBJ whole genome shotgun (WGS) entry which is preliminary data.</text>
</comment>
<evidence type="ECO:0000256" key="2">
    <source>
        <dbReference type="SAM" id="MobiDB-lite"/>
    </source>
</evidence>
<dbReference type="PANTHER" id="PTHR23334:SF20">
    <property type="entry name" value="BASIC LEUCINE ZIPPER 24"/>
    <property type="match status" value="1"/>
</dbReference>
<evidence type="ECO:0000313" key="5">
    <source>
        <dbReference type="Proteomes" id="UP000799429"/>
    </source>
</evidence>
<feature type="domain" description="BZIP" evidence="3">
    <location>
        <begin position="82"/>
        <end position="145"/>
    </location>
</feature>
<dbReference type="GO" id="GO:0006351">
    <property type="term" value="P:DNA-templated transcription"/>
    <property type="evidence" value="ECO:0007669"/>
    <property type="project" value="InterPro"/>
</dbReference>
<evidence type="ECO:0000259" key="3">
    <source>
        <dbReference type="PROSITE" id="PS50217"/>
    </source>
</evidence>
<dbReference type="SMART" id="SM00338">
    <property type="entry name" value="BRLZ"/>
    <property type="match status" value="1"/>
</dbReference>
<dbReference type="InterPro" id="IPR004827">
    <property type="entry name" value="bZIP"/>
</dbReference>
<keyword evidence="5" id="KW-1185">Reference proteome</keyword>
<proteinExistence type="predicted"/>
<dbReference type="GO" id="GO:0000978">
    <property type="term" value="F:RNA polymerase II cis-regulatory region sequence-specific DNA binding"/>
    <property type="evidence" value="ECO:0007669"/>
    <property type="project" value="TreeGrafter"/>
</dbReference>
<sequence>MPFSADATDRTGSFQDIDTFNPLSLSVEPEHHPIPLSTPISIQPLAWQPWPNLLPKPPHNHQTDHILSNIAPMHFKKSDSGSSKKSIRREENNAAARRYRQKRLDRISELEAALETMTKERNDLRLNLAGAEAEIGILKDLMRGVEM</sequence>
<accession>A0A9P4VSR9</accession>
<dbReference type="AlphaFoldDB" id="A0A9P4VSR9"/>
<reference evidence="4" key="1">
    <citation type="journal article" date="2020" name="Stud. Mycol.">
        <title>101 Dothideomycetes genomes: a test case for predicting lifestyles and emergence of pathogens.</title>
        <authorList>
            <person name="Haridas S."/>
            <person name="Albert R."/>
            <person name="Binder M."/>
            <person name="Bloem J."/>
            <person name="Labutti K."/>
            <person name="Salamov A."/>
            <person name="Andreopoulos B."/>
            <person name="Baker S."/>
            <person name="Barry K."/>
            <person name="Bills G."/>
            <person name="Bluhm B."/>
            <person name="Cannon C."/>
            <person name="Castanera R."/>
            <person name="Culley D."/>
            <person name="Daum C."/>
            <person name="Ezra D."/>
            <person name="Gonzalez J."/>
            <person name="Henrissat B."/>
            <person name="Kuo A."/>
            <person name="Liang C."/>
            <person name="Lipzen A."/>
            <person name="Lutzoni F."/>
            <person name="Magnuson J."/>
            <person name="Mondo S."/>
            <person name="Nolan M."/>
            <person name="Ohm R."/>
            <person name="Pangilinan J."/>
            <person name="Park H.-J."/>
            <person name="Ramirez L."/>
            <person name="Alfaro M."/>
            <person name="Sun H."/>
            <person name="Tritt A."/>
            <person name="Yoshinaga Y."/>
            <person name="Zwiers L.-H."/>
            <person name="Turgeon B."/>
            <person name="Goodwin S."/>
            <person name="Spatafora J."/>
            <person name="Crous P."/>
            <person name="Grigoriev I."/>
        </authorList>
    </citation>
    <scope>NUCLEOTIDE SEQUENCE</scope>
    <source>
        <strain evidence="4">CBS 101060</strain>
    </source>
</reference>
<dbReference type="InterPro" id="IPR031106">
    <property type="entry name" value="C/EBP"/>
</dbReference>
<dbReference type="PROSITE" id="PS50217">
    <property type="entry name" value="BZIP"/>
    <property type="match status" value="1"/>
</dbReference>
<name>A0A9P4VSR9_9PEZI</name>
<dbReference type="GO" id="GO:0000981">
    <property type="term" value="F:DNA-binding transcription factor activity, RNA polymerase II-specific"/>
    <property type="evidence" value="ECO:0007669"/>
    <property type="project" value="TreeGrafter"/>
</dbReference>
<dbReference type="EMBL" id="MU006092">
    <property type="protein sequence ID" value="KAF2840720.1"/>
    <property type="molecule type" value="Genomic_DNA"/>
</dbReference>
<feature type="region of interest" description="Disordered" evidence="2">
    <location>
        <begin position="74"/>
        <end position="99"/>
    </location>
</feature>
<dbReference type="OrthoDB" id="2257100at2759"/>
<evidence type="ECO:0000256" key="1">
    <source>
        <dbReference type="SAM" id="Coils"/>
    </source>
</evidence>
<dbReference type="PANTHER" id="PTHR23334">
    <property type="entry name" value="CCAAT/ENHANCER BINDING PROTEIN"/>
    <property type="match status" value="1"/>
</dbReference>
<dbReference type="SUPFAM" id="SSF57959">
    <property type="entry name" value="Leucine zipper domain"/>
    <property type="match status" value="1"/>
</dbReference>
<dbReference type="Pfam" id="PF00170">
    <property type="entry name" value="bZIP_1"/>
    <property type="match status" value="1"/>
</dbReference>
<dbReference type="Proteomes" id="UP000799429">
    <property type="component" value="Unassembled WGS sequence"/>
</dbReference>
<gene>
    <name evidence="4" type="ORF">M501DRAFT_1001732</name>
</gene>
<protein>
    <recommendedName>
        <fullName evidence="3">BZIP domain-containing protein</fullName>
    </recommendedName>
</protein>
<dbReference type="Gene3D" id="1.20.5.170">
    <property type="match status" value="1"/>
</dbReference>
<feature type="coiled-coil region" evidence="1">
    <location>
        <begin position="100"/>
        <end position="134"/>
    </location>
</feature>
<keyword evidence="1" id="KW-0175">Coiled coil</keyword>
<evidence type="ECO:0000313" key="4">
    <source>
        <dbReference type="EMBL" id="KAF2840720.1"/>
    </source>
</evidence>
<organism evidence="4 5">
    <name type="scientific">Patellaria atrata CBS 101060</name>
    <dbReference type="NCBI Taxonomy" id="1346257"/>
    <lineage>
        <taxon>Eukaryota</taxon>
        <taxon>Fungi</taxon>
        <taxon>Dikarya</taxon>
        <taxon>Ascomycota</taxon>
        <taxon>Pezizomycotina</taxon>
        <taxon>Dothideomycetes</taxon>
        <taxon>Dothideomycetes incertae sedis</taxon>
        <taxon>Patellariales</taxon>
        <taxon>Patellariaceae</taxon>
        <taxon>Patellaria</taxon>
    </lineage>
</organism>